<accession>A0A9P4NMV6</accession>
<evidence type="ECO:0000313" key="4">
    <source>
        <dbReference type="Proteomes" id="UP000800235"/>
    </source>
</evidence>
<dbReference type="EMBL" id="MU007056">
    <property type="protein sequence ID" value="KAF2428060.1"/>
    <property type="molecule type" value="Genomic_DNA"/>
</dbReference>
<reference evidence="3" key="1">
    <citation type="journal article" date="2020" name="Stud. Mycol.">
        <title>101 Dothideomycetes genomes: a test case for predicting lifestyles and emergence of pathogens.</title>
        <authorList>
            <person name="Haridas S."/>
            <person name="Albert R."/>
            <person name="Binder M."/>
            <person name="Bloem J."/>
            <person name="Labutti K."/>
            <person name="Salamov A."/>
            <person name="Andreopoulos B."/>
            <person name="Baker S."/>
            <person name="Barry K."/>
            <person name="Bills G."/>
            <person name="Bluhm B."/>
            <person name="Cannon C."/>
            <person name="Castanera R."/>
            <person name="Culley D."/>
            <person name="Daum C."/>
            <person name="Ezra D."/>
            <person name="Gonzalez J."/>
            <person name="Henrissat B."/>
            <person name="Kuo A."/>
            <person name="Liang C."/>
            <person name="Lipzen A."/>
            <person name="Lutzoni F."/>
            <person name="Magnuson J."/>
            <person name="Mondo S."/>
            <person name="Nolan M."/>
            <person name="Ohm R."/>
            <person name="Pangilinan J."/>
            <person name="Park H.-J."/>
            <person name="Ramirez L."/>
            <person name="Alfaro M."/>
            <person name="Sun H."/>
            <person name="Tritt A."/>
            <person name="Yoshinaga Y."/>
            <person name="Zwiers L.-H."/>
            <person name="Turgeon B."/>
            <person name="Goodwin S."/>
            <person name="Spatafora J."/>
            <person name="Crous P."/>
            <person name="Grigoriev I."/>
        </authorList>
    </citation>
    <scope>NUCLEOTIDE SEQUENCE</scope>
    <source>
        <strain evidence="3">CBS 130266</strain>
    </source>
</reference>
<feature type="compositionally biased region" description="Basic and acidic residues" evidence="2">
    <location>
        <begin position="403"/>
        <end position="412"/>
    </location>
</feature>
<evidence type="ECO:0000256" key="1">
    <source>
        <dbReference type="SAM" id="Coils"/>
    </source>
</evidence>
<name>A0A9P4NMV6_9PEZI</name>
<dbReference type="Proteomes" id="UP000800235">
    <property type="component" value="Unassembled WGS sequence"/>
</dbReference>
<feature type="coiled-coil region" evidence="1">
    <location>
        <begin position="234"/>
        <end position="261"/>
    </location>
</feature>
<feature type="region of interest" description="Disordered" evidence="2">
    <location>
        <begin position="398"/>
        <end position="423"/>
    </location>
</feature>
<keyword evidence="4" id="KW-1185">Reference proteome</keyword>
<keyword evidence="1" id="KW-0175">Coiled coil</keyword>
<evidence type="ECO:0000256" key="2">
    <source>
        <dbReference type="SAM" id="MobiDB-lite"/>
    </source>
</evidence>
<proteinExistence type="predicted"/>
<comment type="caution">
    <text evidence="3">The sequence shown here is derived from an EMBL/GenBank/DDBJ whole genome shotgun (WGS) entry which is preliminary data.</text>
</comment>
<gene>
    <name evidence="3" type="ORF">EJ08DRAFT_699248</name>
</gene>
<dbReference type="AlphaFoldDB" id="A0A9P4NMV6"/>
<organism evidence="3 4">
    <name type="scientific">Tothia fuscella</name>
    <dbReference type="NCBI Taxonomy" id="1048955"/>
    <lineage>
        <taxon>Eukaryota</taxon>
        <taxon>Fungi</taxon>
        <taxon>Dikarya</taxon>
        <taxon>Ascomycota</taxon>
        <taxon>Pezizomycotina</taxon>
        <taxon>Dothideomycetes</taxon>
        <taxon>Pleosporomycetidae</taxon>
        <taxon>Venturiales</taxon>
        <taxon>Cylindrosympodiaceae</taxon>
        <taxon>Tothia</taxon>
    </lineage>
</organism>
<sequence length="497" mass="57872">MDLSITQSRNKLYDLYTTIQNSVRSLFLSLLERTKQFPALLLNLAPVHNLESLHQLEEIRTRKRRLEDIVSLLQHELVQAGPQSRHEILEAIKRNWELTLALEVEERRLSTECTTIWEWARTELPNAIFIYRELESFMSTQSGRFHRPAPVVAGTSSDDQLPKIKLSLVEPAQSESLPDRKNYKAQFVSFNWTNGSDIGRKFSSHLQLSDAEAERIYDSFLTSTLFRYPTDQELLKLLEDLREHKKEVDRYRKARDGTINETAIAMKTHRDILLQTHDPSTINPETVLDECLVKTTIYSNLMLYEAEENLREARDAAREHGMNLDNKENWSIDSFLKPPAWACYVRKSSLDGREHYYNNGIGNDFGWTQQDERTELDKVTPAKIRDLLTLIPESLQYSVQPRSSDESLHEPDPEPMGRLSEDSDGALLNTTWDGYYLRARRSTYAKLKRKIARQTFKDRRRQAAVVDLVQENREREAKRFRQEVEYDPAVDLIVATQ</sequence>
<protein>
    <submittedName>
        <fullName evidence="3">Uncharacterized protein</fullName>
    </submittedName>
</protein>
<evidence type="ECO:0000313" key="3">
    <source>
        <dbReference type="EMBL" id="KAF2428060.1"/>
    </source>
</evidence>